<evidence type="ECO:0000313" key="8">
    <source>
        <dbReference type="Proteomes" id="UP000674938"/>
    </source>
</evidence>
<evidence type="ECO:0000259" key="6">
    <source>
        <dbReference type="PROSITE" id="PS51372"/>
    </source>
</evidence>
<dbReference type="Gene3D" id="3.40.50.300">
    <property type="entry name" value="P-loop containing nucleotide triphosphate hydrolases"/>
    <property type="match status" value="1"/>
</dbReference>
<dbReference type="GO" id="GO:0005524">
    <property type="term" value="F:ATP binding"/>
    <property type="evidence" value="ECO:0007669"/>
    <property type="project" value="UniProtKB-KW"/>
</dbReference>
<evidence type="ECO:0000313" key="7">
    <source>
        <dbReference type="EMBL" id="MBP1042858.1"/>
    </source>
</evidence>
<dbReference type="InterPro" id="IPR004701">
    <property type="entry name" value="PTS_EIIA_man-typ"/>
</dbReference>
<keyword evidence="1" id="KW-0808">Transferase</keyword>
<evidence type="ECO:0000256" key="2">
    <source>
        <dbReference type="ARBA" id="ARBA00022741"/>
    </source>
</evidence>
<dbReference type="SUPFAM" id="SSF63520">
    <property type="entry name" value="PTS-regulatory domain, PRD"/>
    <property type="match status" value="2"/>
</dbReference>
<protein>
    <submittedName>
        <fullName evidence="7">Sigma 54-interacting transcriptional regulator</fullName>
    </submittedName>
</protein>
<dbReference type="PANTHER" id="PTHR32071">
    <property type="entry name" value="TRANSCRIPTIONAL REGULATORY PROTEIN"/>
    <property type="match status" value="1"/>
</dbReference>
<evidence type="ECO:0000259" key="5">
    <source>
        <dbReference type="PROSITE" id="PS51096"/>
    </source>
</evidence>
<dbReference type="InterPro" id="IPR025662">
    <property type="entry name" value="Sigma_54_int_dom_ATP-bd_1"/>
</dbReference>
<dbReference type="GO" id="GO:0009401">
    <property type="term" value="P:phosphoenolpyruvate-dependent sugar phosphotransferase system"/>
    <property type="evidence" value="ECO:0007669"/>
    <property type="project" value="InterPro"/>
</dbReference>
<organism evidence="7 8">
    <name type="scientific">Vagococcus allomyrinae</name>
    <dbReference type="NCBI Taxonomy" id="2794353"/>
    <lineage>
        <taxon>Bacteria</taxon>
        <taxon>Bacillati</taxon>
        <taxon>Bacillota</taxon>
        <taxon>Bacilli</taxon>
        <taxon>Lactobacillales</taxon>
        <taxon>Enterococcaceae</taxon>
        <taxon>Vagococcus</taxon>
    </lineage>
</organism>
<dbReference type="GO" id="GO:0016020">
    <property type="term" value="C:membrane"/>
    <property type="evidence" value="ECO:0007669"/>
    <property type="project" value="InterPro"/>
</dbReference>
<dbReference type="SUPFAM" id="SSF52540">
    <property type="entry name" value="P-loop containing nucleoside triphosphate hydrolases"/>
    <property type="match status" value="1"/>
</dbReference>
<dbReference type="PROSITE" id="PS51372">
    <property type="entry name" value="PRD_2"/>
    <property type="match status" value="2"/>
</dbReference>
<evidence type="ECO:0000256" key="1">
    <source>
        <dbReference type="ARBA" id="ARBA00022679"/>
    </source>
</evidence>
<dbReference type="GO" id="GO:0016740">
    <property type="term" value="F:transferase activity"/>
    <property type="evidence" value="ECO:0007669"/>
    <property type="project" value="UniProtKB-KW"/>
</dbReference>
<dbReference type="Pfam" id="PF03610">
    <property type="entry name" value="EIIA-man"/>
    <property type="match status" value="1"/>
</dbReference>
<dbReference type="PROSITE" id="PS50045">
    <property type="entry name" value="SIGMA54_INTERACT_4"/>
    <property type="match status" value="1"/>
</dbReference>
<dbReference type="InterPro" id="IPR036662">
    <property type="entry name" value="PTS_EIIA_man-typ_sf"/>
</dbReference>
<dbReference type="PROSITE" id="PS51096">
    <property type="entry name" value="PTS_EIIA_TYPE_4"/>
    <property type="match status" value="1"/>
</dbReference>
<dbReference type="Pfam" id="PF00158">
    <property type="entry name" value="Sigma54_activat"/>
    <property type="match status" value="1"/>
</dbReference>
<comment type="caution">
    <text evidence="7">The sequence shown here is derived from an EMBL/GenBank/DDBJ whole genome shotgun (WGS) entry which is preliminary data.</text>
</comment>
<proteinExistence type="predicted"/>
<dbReference type="SUPFAM" id="SSF53062">
    <property type="entry name" value="PTS system fructose IIA component-like"/>
    <property type="match status" value="1"/>
</dbReference>
<dbReference type="AlphaFoldDB" id="A0A940PF65"/>
<dbReference type="InterPro" id="IPR011608">
    <property type="entry name" value="PRD"/>
</dbReference>
<evidence type="ECO:0000256" key="3">
    <source>
        <dbReference type="ARBA" id="ARBA00022840"/>
    </source>
</evidence>
<reference evidence="7" key="1">
    <citation type="submission" date="2020-12" db="EMBL/GenBank/DDBJ databases">
        <title>Vagococcus allomyrinae sp. nov. and Enterococcus lavae sp. nov., isolated from the larvae of Allomyrina dichotoma.</title>
        <authorList>
            <person name="Lee S.D."/>
        </authorList>
    </citation>
    <scope>NUCLEOTIDE SEQUENCE</scope>
    <source>
        <strain evidence="7">BWB3-3</strain>
    </source>
</reference>
<dbReference type="InterPro" id="IPR002078">
    <property type="entry name" value="Sigma_54_int"/>
</dbReference>
<dbReference type="EMBL" id="JAEEGA010000012">
    <property type="protein sequence ID" value="MBP1042858.1"/>
    <property type="molecule type" value="Genomic_DNA"/>
</dbReference>
<dbReference type="Proteomes" id="UP000674938">
    <property type="component" value="Unassembled WGS sequence"/>
</dbReference>
<keyword evidence="3" id="KW-0067">ATP-binding</keyword>
<name>A0A940PF65_9ENTE</name>
<evidence type="ECO:0000259" key="4">
    <source>
        <dbReference type="PROSITE" id="PS50045"/>
    </source>
</evidence>
<accession>A0A940PF65</accession>
<keyword evidence="8" id="KW-1185">Reference proteome</keyword>
<dbReference type="CDD" id="cd00009">
    <property type="entry name" value="AAA"/>
    <property type="match status" value="1"/>
</dbReference>
<dbReference type="Pfam" id="PF00874">
    <property type="entry name" value="PRD"/>
    <property type="match status" value="2"/>
</dbReference>
<sequence length="940" mass="108228">MRRIEKVLVDVELKTRQLLSDRKSDELTKGITAVELSESLAIARNSISQDLNQLVAEKKVIKIKSRPVLFFEKKILEEEFEKTLPVYFMSLAELNQTLFPEELVDLPVSAENDQQAFAQIIGSEGSLKSSIEKMKAAVLYPPNGLNLLIGGESGVGKTAIAEALHQSYDDYLGVATPFVYFNCAEYYNNPELLTSQLFGYAKGSFTGAESDRLGLVESADKGFLFLDEVHRLPSEGQEKLFTILDKGYFSRVGDVAMRKVTIRFIFATTEPFEHTFLRTFLRRIPVAITLPSLNERPINEKIQLVLSFFQNESNRIKKNMVVSHKIVEHFIFKQYSGNVGQMKSEVQFICAQSYLKQMNSQDDLIIDKVHGEPEKVEKDANDMLIVNKLLQGNEIVIQTGNDSSHGQLYLKQESFEEDLFYRFLLREYSNLKNSNIPETETAFILEKKLEQLYDMQLFSEEQTPKSLMREMDESFTKKIEQVCQFIEKETGFQLSEQLKQIMSKHLYATLIFIEVPDDDFYEYSSQLMLGKMENYQLAAKIVDYLSDLFNLAFPKTEVTYFGLLLRKLTLEQNNGVKDKDCGIVVIAHGETTATSMVEYCNTLFATNLLKSIDMPIYQSVEDTLEKLRATVRSLPYKRLILLVDIGSLVYFGNLISEEFEMEVLLIKNINLLTLLELSREVLYESTDFNYLLPIMNEKNHETSLCKRGQFNDRRVIIVSCMTGLGTAIKIEKLLIETFKEEILTNIRIVTLENKEIQSIEKIHQYVFPDERLVGIVGNMPTEIPDIPFISLEELFSEKGVERLLFLFGFDLTKQDNLEIKRDVSQRYMQMLSVEAITNYINVLNPQRLTVEVKEIYKGIDSQLRLQGDDKIMLRFLIHCCCTIERLVIDNSYNMTEYEVSYKDMPDEASVIKMAFRPLEVSYGIQFSPLEIKYIYELLYG</sequence>
<dbReference type="PROSITE" id="PS00675">
    <property type="entry name" value="SIGMA54_INTERACT_1"/>
    <property type="match status" value="1"/>
</dbReference>
<feature type="domain" description="PRD" evidence="6">
    <location>
        <begin position="843"/>
        <end position="940"/>
    </location>
</feature>
<feature type="domain" description="PRD" evidence="6">
    <location>
        <begin position="470"/>
        <end position="575"/>
    </location>
</feature>
<feature type="domain" description="Sigma-54 factor interaction" evidence="4">
    <location>
        <begin position="120"/>
        <end position="351"/>
    </location>
</feature>
<dbReference type="RefSeq" id="WP_209530486.1">
    <property type="nucleotide sequence ID" value="NZ_JAEEGA010000012.1"/>
</dbReference>
<dbReference type="Gene3D" id="1.10.1790.10">
    <property type="entry name" value="PRD domain"/>
    <property type="match status" value="2"/>
</dbReference>
<gene>
    <name evidence="7" type="ORF">I6N95_17715</name>
</gene>
<dbReference type="InterPro" id="IPR003593">
    <property type="entry name" value="AAA+_ATPase"/>
</dbReference>
<dbReference type="Gene3D" id="3.40.50.510">
    <property type="entry name" value="Phosphotransferase system, mannose-type IIA component"/>
    <property type="match status" value="1"/>
</dbReference>
<dbReference type="SMART" id="SM00382">
    <property type="entry name" value="AAA"/>
    <property type="match status" value="1"/>
</dbReference>
<keyword evidence="2" id="KW-0547">Nucleotide-binding</keyword>
<dbReference type="PANTHER" id="PTHR32071:SF38">
    <property type="entry name" value="PSP OPERON TRANSCRIPTIONAL ACTIVATOR"/>
    <property type="match status" value="1"/>
</dbReference>
<dbReference type="GO" id="GO:0006355">
    <property type="term" value="P:regulation of DNA-templated transcription"/>
    <property type="evidence" value="ECO:0007669"/>
    <property type="project" value="InterPro"/>
</dbReference>
<feature type="domain" description="PTS EIIA type-4" evidence="5">
    <location>
        <begin position="580"/>
        <end position="703"/>
    </location>
</feature>
<dbReference type="InterPro" id="IPR027417">
    <property type="entry name" value="P-loop_NTPase"/>
</dbReference>
<dbReference type="InterPro" id="IPR036634">
    <property type="entry name" value="PRD_sf"/>
</dbReference>